<dbReference type="Pfam" id="PF00903">
    <property type="entry name" value="Glyoxalase"/>
    <property type="match status" value="2"/>
</dbReference>
<reference evidence="3 4" key="1">
    <citation type="submission" date="2009-03" db="EMBL/GenBank/DDBJ databases">
        <authorList>
            <person name="Setubal J.C."/>
            <person name="Boyle S."/>
            <person name="Crasta O.R."/>
            <person name="Gillespie J.J."/>
            <person name="Kenyon R.W."/>
            <person name="Lu J."/>
            <person name="Mane S."/>
            <person name="Nagrani S."/>
            <person name="Shallom J.M."/>
            <person name="Shallom S."/>
            <person name="Shukla M."/>
            <person name="Snyder E.E."/>
            <person name="Sobral B.W."/>
            <person name="Wattam A.R."/>
            <person name="Will R."/>
            <person name="Williams K."/>
            <person name="Yoo H."/>
            <person name="Bruce D.H."/>
            <person name="Detter C."/>
            <person name="Munk C."/>
            <person name="Brettin T.S."/>
            <person name="Ficht T."/>
        </authorList>
    </citation>
    <scope>NUCLEOTIDE SEQUENCE [LARGE SCALE GENOMIC DNA]</scope>
    <source>
        <strain evidence="3 4">Cudo</strain>
    </source>
</reference>
<keyword evidence="3" id="KW-0223">Dioxygenase</keyword>
<dbReference type="Gene3D" id="3.10.180.10">
    <property type="entry name" value="2,3-Dihydroxybiphenyl 1,2-Dioxygenase, domain 1"/>
    <property type="match status" value="2"/>
</dbReference>
<dbReference type="PANTHER" id="PTHR43279:SF1">
    <property type="entry name" value="CATECHOL-2,3-DIOXYGENASE"/>
    <property type="match status" value="1"/>
</dbReference>
<evidence type="ECO:0000313" key="4">
    <source>
        <dbReference type="Proteomes" id="UP000003678"/>
    </source>
</evidence>
<dbReference type="Proteomes" id="UP000003678">
    <property type="component" value="Unassembled WGS sequence"/>
</dbReference>
<dbReference type="InterPro" id="IPR004360">
    <property type="entry name" value="Glyas_Fos-R_dOase_dom"/>
</dbReference>
<dbReference type="PANTHER" id="PTHR43279">
    <property type="entry name" value="CATECHOL-2,3-DIOXYGENASE"/>
    <property type="match status" value="1"/>
</dbReference>
<dbReference type="InterPro" id="IPR029068">
    <property type="entry name" value="Glyas_Bleomycin-R_OHBP_Dase"/>
</dbReference>
<protein>
    <submittedName>
        <fullName evidence="3">Biphenyl-2,3-diol 1,2-dioxygenase 3</fullName>
    </submittedName>
</protein>
<feature type="domain" description="VOC" evidence="2">
    <location>
        <begin position="40"/>
        <end position="156"/>
    </location>
</feature>
<accession>C0G5V5</accession>
<evidence type="ECO:0000259" key="2">
    <source>
        <dbReference type="PROSITE" id="PS51819"/>
    </source>
</evidence>
<gene>
    <name evidence="3" type="ORF">BCETI_3000125</name>
</gene>
<sequence>MMETTPMAISRRKAPGTAGAADEALPSAAPVPFAMTTPVRVARIGLKARDAEMLAEYYRDVVGLREMARRGASIVLGAGDRELMEIEQFSAARPDDPRSAGLYHTAFLLPTRGDLARWSRRAIDKQLPVSGAADHKVSEAIYLTDPEGNGIEIYADRPHDQWQWNGDRVTMSPDLLDVCNLLGVIQREGGEWDGAPQNTMIGHVNLRVGNAQEAETFWHNELGFETVQTYGDRAVFMSTGRYHHHIAANAWQSAGAGKRDMDRTGLSWVELEDTRGGNDSTFVDPWGNVVNTIRTKA</sequence>
<dbReference type="EMBL" id="ACJD01000003">
    <property type="protein sequence ID" value="EEH14389.1"/>
    <property type="molecule type" value="Genomic_DNA"/>
</dbReference>
<keyword evidence="3" id="KW-0560">Oxidoreductase</keyword>
<dbReference type="SUPFAM" id="SSF54593">
    <property type="entry name" value="Glyoxalase/Bleomycin resistance protein/Dihydroxybiphenyl dioxygenase"/>
    <property type="match status" value="2"/>
</dbReference>
<dbReference type="GO" id="GO:0051213">
    <property type="term" value="F:dioxygenase activity"/>
    <property type="evidence" value="ECO:0007669"/>
    <property type="project" value="UniProtKB-KW"/>
</dbReference>
<feature type="region of interest" description="Disordered" evidence="1">
    <location>
        <begin position="1"/>
        <end position="23"/>
    </location>
</feature>
<organism evidence="3 4">
    <name type="scientific">Brucella ceti str. Cudo</name>
    <dbReference type="NCBI Taxonomy" id="595497"/>
    <lineage>
        <taxon>Bacteria</taxon>
        <taxon>Pseudomonadati</taxon>
        <taxon>Pseudomonadota</taxon>
        <taxon>Alphaproteobacteria</taxon>
        <taxon>Hyphomicrobiales</taxon>
        <taxon>Brucellaceae</taxon>
        <taxon>Brucella/Ochrobactrum group</taxon>
        <taxon>Brucella</taxon>
    </lineage>
</organism>
<dbReference type="AlphaFoldDB" id="C0G5V5"/>
<proteinExistence type="predicted"/>
<evidence type="ECO:0000313" key="3">
    <source>
        <dbReference type="EMBL" id="EEH14389.1"/>
    </source>
</evidence>
<name>C0G5V5_9HYPH</name>
<dbReference type="PROSITE" id="PS51819">
    <property type="entry name" value="VOC"/>
    <property type="match status" value="1"/>
</dbReference>
<evidence type="ECO:0000256" key="1">
    <source>
        <dbReference type="SAM" id="MobiDB-lite"/>
    </source>
</evidence>
<dbReference type="InterPro" id="IPR037523">
    <property type="entry name" value="VOC_core"/>
</dbReference>
<comment type="caution">
    <text evidence="3">The sequence shown here is derived from an EMBL/GenBank/DDBJ whole genome shotgun (WGS) entry which is preliminary data.</text>
</comment>